<dbReference type="EMBL" id="JBBWUH010000010">
    <property type="protein sequence ID" value="KAK8155929.1"/>
    <property type="molecule type" value="Genomic_DNA"/>
</dbReference>
<reference evidence="1 2" key="1">
    <citation type="journal article" date="2022" name="G3 (Bethesda)">
        <title>Enemy or ally: a genomic approach to elucidate the lifestyle of Phyllosticta citrichinaensis.</title>
        <authorList>
            <person name="Buijs V.A."/>
            <person name="Groenewald J.Z."/>
            <person name="Haridas S."/>
            <person name="LaButti K.M."/>
            <person name="Lipzen A."/>
            <person name="Martin F.M."/>
            <person name="Barry K."/>
            <person name="Grigoriev I.V."/>
            <person name="Crous P.W."/>
            <person name="Seidl M.F."/>
        </authorList>
    </citation>
    <scope>NUCLEOTIDE SEQUENCE [LARGE SCALE GENOMIC DNA]</scope>
    <source>
        <strain evidence="1 2">CBS 129764</strain>
    </source>
</reference>
<dbReference type="Proteomes" id="UP001456524">
    <property type="component" value="Unassembled WGS sequence"/>
</dbReference>
<comment type="caution">
    <text evidence="1">The sequence shown here is derived from an EMBL/GenBank/DDBJ whole genome shotgun (WGS) entry which is preliminary data.</text>
</comment>
<protein>
    <submittedName>
        <fullName evidence="1">Uncharacterized protein</fullName>
    </submittedName>
</protein>
<accession>A0ABR1XIN5</accession>
<sequence>MTMSRLRQTPGASIDLPVRRFKLAVSPAQGHALALSHSPCRRRRHHHHFVSVDSVRNVIGARKLLLLLLYPCTVAAARRTTCSVLVLQAHTICPLHAATCPIDRLAAYRHRSRQCEMTTTADQYRITCVRNAPFINALSRPVPRLLLILPSPRLTKKSPCRLCLFLLHLGLHTPCQLHEPPVHSFSTFSQPGSPL</sequence>
<keyword evidence="2" id="KW-1185">Reference proteome</keyword>
<evidence type="ECO:0000313" key="2">
    <source>
        <dbReference type="Proteomes" id="UP001456524"/>
    </source>
</evidence>
<proteinExistence type="predicted"/>
<evidence type="ECO:0000313" key="1">
    <source>
        <dbReference type="EMBL" id="KAK8155929.1"/>
    </source>
</evidence>
<organism evidence="1 2">
    <name type="scientific">Phyllosticta citrichinensis</name>
    <dbReference type="NCBI Taxonomy" id="1130410"/>
    <lineage>
        <taxon>Eukaryota</taxon>
        <taxon>Fungi</taxon>
        <taxon>Dikarya</taxon>
        <taxon>Ascomycota</taxon>
        <taxon>Pezizomycotina</taxon>
        <taxon>Dothideomycetes</taxon>
        <taxon>Dothideomycetes incertae sedis</taxon>
        <taxon>Botryosphaeriales</taxon>
        <taxon>Phyllostictaceae</taxon>
        <taxon>Phyllosticta</taxon>
    </lineage>
</organism>
<gene>
    <name evidence="1" type="ORF">IWX90DRAFT_53127</name>
</gene>
<name>A0ABR1XIN5_9PEZI</name>